<keyword evidence="3" id="KW-1185">Reference proteome</keyword>
<organism evidence="2 3">
    <name type="scientific">Arcicella rigui</name>
    <dbReference type="NCBI Taxonomy" id="797020"/>
    <lineage>
        <taxon>Bacteria</taxon>
        <taxon>Pseudomonadati</taxon>
        <taxon>Bacteroidota</taxon>
        <taxon>Cytophagia</taxon>
        <taxon>Cytophagales</taxon>
        <taxon>Flectobacillaceae</taxon>
        <taxon>Arcicella</taxon>
    </lineage>
</organism>
<sequence length="106" mass="11634">MLRNSILALLATVLILAINLNADVVHLPLFAILISAIGLGYLQPQKGWISAIQLTIGIFAGFFIAQLIGYEAKHPNINQFSTYISPLPCLFGGFMGSYFKKTIHQK</sequence>
<keyword evidence="1" id="KW-0472">Membrane</keyword>
<accession>A0ABU5QA24</accession>
<dbReference type="EMBL" id="JAYFUM010000011">
    <property type="protein sequence ID" value="MEA5139686.1"/>
    <property type="molecule type" value="Genomic_DNA"/>
</dbReference>
<evidence type="ECO:0000313" key="3">
    <source>
        <dbReference type="Proteomes" id="UP001302949"/>
    </source>
</evidence>
<protein>
    <submittedName>
        <fullName evidence="2">Uncharacterized protein</fullName>
    </submittedName>
</protein>
<comment type="caution">
    <text evidence="2">The sequence shown here is derived from an EMBL/GenBank/DDBJ whole genome shotgun (WGS) entry which is preliminary data.</text>
</comment>
<feature type="transmembrane region" description="Helical" evidence="1">
    <location>
        <begin position="49"/>
        <end position="68"/>
    </location>
</feature>
<proteinExistence type="predicted"/>
<keyword evidence="1" id="KW-0812">Transmembrane</keyword>
<keyword evidence="1" id="KW-1133">Transmembrane helix</keyword>
<feature type="transmembrane region" description="Helical" evidence="1">
    <location>
        <begin position="80"/>
        <end position="99"/>
    </location>
</feature>
<gene>
    <name evidence="2" type="ORF">VB248_11085</name>
</gene>
<reference evidence="2 3" key="1">
    <citation type="submission" date="2023-12" db="EMBL/GenBank/DDBJ databases">
        <title>Novel species of the genus Arcicella isolated from rivers.</title>
        <authorList>
            <person name="Lu H."/>
        </authorList>
    </citation>
    <scope>NUCLEOTIDE SEQUENCE [LARGE SCALE GENOMIC DNA]</scope>
    <source>
        <strain evidence="2 3">KCTC 23307</strain>
    </source>
</reference>
<evidence type="ECO:0000313" key="2">
    <source>
        <dbReference type="EMBL" id="MEA5139686.1"/>
    </source>
</evidence>
<dbReference type="Proteomes" id="UP001302949">
    <property type="component" value="Unassembled WGS sequence"/>
</dbReference>
<name>A0ABU5QA24_9BACT</name>
<feature type="transmembrane region" description="Helical" evidence="1">
    <location>
        <begin position="27"/>
        <end position="42"/>
    </location>
</feature>
<dbReference type="RefSeq" id="WP_323296845.1">
    <property type="nucleotide sequence ID" value="NZ_JAYFUM010000011.1"/>
</dbReference>
<evidence type="ECO:0000256" key="1">
    <source>
        <dbReference type="SAM" id="Phobius"/>
    </source>
</evidence>